<dbReference type="AlphaFoldDB" id="A0A2N0ZL71"/>
<sequence>MAYQGSKGWYIARLKEEGIFKHPIDLRKLELYKTFEVRKIYLDVIATKMKDKQ</sequence>
<accession>A0A2N0ZL71</accession>
<evidence type="ECO:0000313" key="1">
    <source>
        <dbReference type="EMBL" id="PKG30238.1"/>
    </source>
</evidence>
<organism evidence="1 2">
    <name type="scientific">Cytobacillus horneckiae</name>
    <dbReference type="NCBI Taxonomy" id="549687"/>
    <lineage>
        <taxon>Bacteria</taxon>
        <taxon>Bacillati</taxon>
        <taxon>Bacillota</taxon>
        <taxon>Bacilli</taxon>
        <taxon>Bacillales</taxon>
        <taxon>Bacillaceae</taxon>
        <taxon>Cytobacillus</taxon>
    </lineage>
</organism>
<dbReference type="EMBL" id="PISD01000008">
    <property type="protein sequence ID" value="PKG30238.1"/>
    <property type="molecule type" value="Genomic_DNA"/>
</dbReference>
<dbReference type="RefSeq" id="WP_083957441.1">
    <property type="nucleotide sequence ID" value="NZ_CP194732.1"/>
</dbReference>
<proteinExistence type="predicted"/>
<evidence type="ECO:0000313" key="2">
    <source>
        <dbReference type="Proteomes" id="UP000233343"/>
    </source>
</evidence>
<dbReference type="Proteomes" id="UP000233343">
    <property type="component" value="Unassembled WGS sequence"/>
</dbReference>
<keyword evidence="2" id="KW-1185">Reference proteome</keyword>
<comment type="caution">
    <text evidence="1">The sequence shown here is derived from an EMBL/GenBank/DDBJ whole genome shotgun (WGS) entry which is preliminary data.</text>
</comment>
<gene>
    <name evidence="1" type="ORF">CWS20_04410</name>
</gene>
<protein>
    <submittedName>
        <fullName evidence="1">DUF2639 domain-containing protein</fullName>
    </submittedName>
</protein>
<dbReference type="InterPro" id="IPR022580">
    <property type="entry name" value="DUF2639"/>
</dbReference>
<dbReference type="Pfam" id="PF11121">
    <property type="entry name" value="DUF2639"/>
    <property type="match status" value="1"/>
</dbReference>
<reference evidence="1 2" key="1">
    <citation type="journal article" date="2010" name="Int. J. Syst. Evol. Microbiol.">
        <title>Bacillus horneckiae sp. nov., isolated from a spacecraft-assembly clean room.</title>
        <authorList>
            <person name="Vaishampayan P."/>
            <person name="Probst A."/>
            <person name="Krishnamurthi S."/>
            <person name="Ghosh S."/>
            <person name="Osman S."/>
            <person name="McDowall A."/>
            <person name="Ruckmani A."/>
            <person name="Mayilraj S."/>
            <person name="Venkateswaran K."/>
        </authorList>
    </citation>
    <scope>NUCLEOTIDE SEQUENCE [LARGE SCALE GENOMIC DNA]</scope>
    <source>
        <strain evidence="2">1PO1SC</strain>
    </source>
</reference>
<name>A0A2N0ZL71_9BACI</name>